<dbReference type="InterPro" id="IPR050309">
    <property type="entry name" value="Type-B_Carboxylest/Lipase"/>
</dbReference>
<organism evidence="5 6">
    <name type="scientific">Ktedonobacter robiniae</name>
    <dbReference type="NCBI Taxonomy" id="2778365"/>
    <lineage>
        <taxon>Bacteria</taxon>
        <taxon>Bacillati</taxon>
        <taxon>Chloroflexota</taxon>
        <taxon>Ktedonobacteria</taxon>
        <taxon>Ktedonobacterales</taxon>
        <taxon>Ktedonobacteraceae</taxon>
        <taxon>Ktedonobacter</taxon>
    </lineage>
</organism>
<dbReference type="InterPro" id="IPR029058">
    <property type="entry name" value="AB_hydrolase_fold"/>
</dbReference>
<gene>
    <name evidence="5" type="ORF">KSB_58650</name>
</gene>
<evidence type="ECO:0000256" key="3">
    <source>
        <dbReference type="RuleBase" id="RU361235"/>
    </source>
</evidence>
<evidence type="ECO:0000313" key="6">
    <source>
        <dbReference type="Proteomes" id="UP000654345"/>
    </source>
</evidence>
<dbReference type="RefSeq" id="WP_201373801.1">
    <property type="nucleotide sequence ID" value="NZ_BNJG01000002.1"/>
</dbReference>
<dbReference type="GO" id="GO:0016787">
    <property type="term" value="F:hydrolase activity"/>
    <property type="evidence" value="ECO:0007669"/>
    <property type="project" value="UniProtKB-KW"/>
</dbReference>
<evidence type="ECO:0000259" key="4">
    <source>
        <dbReference type="Pfam" id="PF00135"/>
    </source>
</evidence>
<evidence type="ECO:0000256" key="1">
    <source>
        <dbReference type="ARBA" id="ARBA00005964"/>
    </source>
</evidence>
<dbReference type="SUPFAM" id="SSF53474">
    <property type="entry name" value="alpha/beta-Hydrolases"/>
    <property type="match status" value="1"/>
</dbReference>
<accession>A0ABQ3UXI3</accession>
<keyword evidence="6" id="KW-1185">Reference proteome</keyword>
<protein>
    <recommendedName>
        <fullName evidence="3">Carboxylic ester hydrolase</fullName>
        <ecNumber evidence="3">3.1.1.-</ecNumber>
    </recommendedName>
</protein>
<keyword evidence="2 3" id="KW-0378">Hydrolase</keyword>
<dbReference type="EC" id="3.1.1.-" evidence="3"/>
<dbReference type="EMBL" id="BNJG01000002">
    <property type="protein sequence ID" value="GHO57390.1"/>
    <property type="molecule type" value="Genomic_DNA"/>
</dbReference>
<sequence>MNTVVRTRQGAVRGSLVDGVFAFKGIPYAAAPFGSRRFLPPQPAPAWDGVRDALTYGPTVPKPPYFPPFDVLLPEPVIAGEECLNLNIWTPGIGDASLPVMVWIHGGAFRNGTGAIPTYDGSRFARDGVVCVTINYRLGIDGFLYLGDGNANRGLLDQVAALEWVHENIAAFGGDPGNVTIFGESAGGMSVTSLLSMPRAEGLFRRAIAQSGAGHHAHTPETARLVTQYLAELLQVEAAPDALAAIPLERLVAAQVELANDVIKRPDPELWGEVLVNLMPFEPTIDGNVLPQLPIKHIFAGAGKGVEVLVGTNSEEYRFFTVPPGLVDAVTDQYLSTIIAAYGLPLEETLATYRALLPEGSRGDILTSIMTDQVFRIPAIRLAEAVAERGDAAYMYEFTWRSRQFDDRLGASHTLEIPFVFDNLHMPEYYNLLGDNPPQELANEMHASWVTFAKYGDPGWPRYDLKRRATMNFNTLSEVIDDPHQAERVLWEGRR</sequence>
<dbReference type="Proteomes" id="UP000654345">
    <property type="component" value="Unassembled WGS sequence"/>
</dbReference>
<dbReference type="InterPro" id="IPR019826">
    <property type="entry name" value="Carboxylesterase_B_AS"/>
</dbReference>
<dbReference type="Pfam" id="PF00135">
    <property type="entry name" value="COesterase"/>
    <property type="match status" value="1"/>
</dbReference>
<dbReference type="PANTHER" id="PTHR11559">
    <property type="entry name" value="CARBOXYLESTERASE"/>
    <property type="match status" value="1"/>
</dbReference>
<dbReference type="Gene3D" id="3.40.50.1820">
    <property type="entry name" value="alpha/beta hydrolase"/>
    <property type="match status" value="1"/>
</dbReference>
<dbReference type="InterPro" id="IPR002018">
    <property type="entry name" value="CarbesteraseB"/>
</dbReference>
<feature type="domain" description="Carboxylesterase type B" evidence="4">
    <location>
        <begin position="3"/>
        <end position="475"/>
    </location>
</feature>
<dbReference type="PROSITE" id="PS00122">
    <property type="entry name" value="CARBOXYLESTERASE_B_1"/>
    <property type="match status" value="1"/>
</dbReference>
<evidence type="ECO:0000256" key="2">
    <source>
        <dbReference type="ARBA" id="ARBA00022801"/>
    </source>
</evidence>
<comment type="similarity">
    <text evidence="1 3">Belongs to the type-B carboxylesterase/lipase family.</text>
</comment>
<proteinExistence type="inferred from homology"/>
<name>A0ABQ3UXI3_9CHLR</name>
<evidence type="ECO:0000313" key="5">
    <source>
        <dbReference type="EMBL" id="GHO57390.1"/>
    </source>
</evidence>
<reference evidence="5 6" key="1">
    <citation type="journal article" date="2021" name="Int. J. Syst. Evol. Microbiol.">
        <title>Reticulibacter mediterranei gen. nov., sp. nov., within the new family Reticulibacteraceae fam. nov., and Ktedonospora formicarum gen. nov., sp. nov., Ktedonobacter robiniae sp. nov., Dictyobacter formicarum sp. nov. and Dictyobacter arantiisoli sp. nov., belonging to the class Ktedonobacteria.</title>
        <authorList>
            <person name="Yabe S."/>
            <person name="Zheng Y."/>
            <person name="Wang C.M."/>
            <person name="Sakai Y."/>
            <person name="Abe K."/>
            <person name="Yokota A."/>
            <person name="Donadio S."/>
            <person name="Cavaletti L."/>
            <person name="Monciardini P."/>
        </authorList>
    </citation>
    <scope>NUCLEOTIDE SEQUENCE [LARGE SCALE GENOMIC DNA]</scope>
    <source>
        <strain evidence="5 6">SOSP1-30</strain>
    </source>
</reference>
<comment type="caution">
    <text evidence="5">The sequence shown here is derived from an EMBL/GenBank/DDBJ whole genome shotgun (WGS) entry which is preliminary data.</text>
</comment>